<dbReference type="Gene3D" id="2.170.40.20">
    <property type="entry name" value="Human immunodeficiency virus 1, Gp160, envelope glycoprotein"/>
    <property type="match status" value="1"/>
</dbReference>
<dbReference type="GO" id="GO:0019062">
    <property type="term" value="P:virion attachment to host cell"/>
    <property type="evidence" value="ECO:0007669"/>
    <property type="project" value="UniProtKB-KW"/>
</dbReference>
<protein>
    <submittedName>
        <fullName evidence="12">Envelope glycoprotein</fullName>
    </submittedName>
</protein>
<keyword evidence="9" id="KW-0325">Glycoprotein</keyword>
<evidence type="ECO:0000259" key="11">
    <source>
        <dbReference type="Pfam" id="PF00516"/>
    </source>
</evidence>
<evidence type="ECO:0000256" key="8">
    <source>
        <dbReference type="ARBA" id="ARBA00023157"/>
    </source>
</evidence>
<keyword evidence="5" id="KW-1161">Viral attachment to host cell</keyword>
<dbReference type="GO" id="GO:0039663">
    <property type="term" value="P:membrane fusion involved in viral entry into host cell"/>
    <property type="evidence" value="ECO:0007669"/>
    <property type="project" value="UniProtKB-KW"/>
</dbReference>
<gene>
    <name evidence="12" type="primary">env</name>
</gene>
<comment type="subcellular location">
    <subcellularLocation>
        <location evidence="1">Virion membrane</location>
    </subcellularLocation>
</comment>
<evidence type="ECO:0000256" key="1">
    <source>
        <dbReference type="ARBA" id="ARBA00004182"/>
    </source>
</evidence>
<dbReference type="InterPro" id="IPR000777">
    <property type="entry name" value="HIV1_Gp120"/>
</dbReference>
<organism evidence="12">
    <name type="scientific">Human immunodeficiency virus type 1</name>
    <name type="common">HIV-1</name>
    <dbReference type="NCBI Taxonomy" id="11676"/>
    <lineage>
        <taxon>Viruses</taxon>
        <taxon>Riboviria</taxon>
        <taxon>Pararnavirae</taxon>
        <taxon>Artverviricota</taxon>
        <taxon>Revtraviricetes</taxon>
        <taxon>Ortervirales</taxon>
        <taxon>Retroviridae</taxon>
        <taxon>Orthoretrovirinae</taxon>
        <taxon>Lentivirus</taxon>
        <taxon>Lentivirus humimdef1</taxon>
    </lineage>
</organism>
<dbReference type="GO" id="GO:0019031">
    <property type="term" value="C:viral envelope"/>
    <property type="evidence" value="ECO:0007669"/>
    <property type="project" value="UniProtKB-KW"/>
</dbReference>
<organismHost>
    <name type="scientific">Homo sapiens</name>
    <name type="common">Human</name>
    <dbReference type="NCBI Taxonomy" id="9606"/>
</organismHost>
<evidence type="ECO:0000256" key="2">
    <source>
        <dbReference type="ARBA" id="ARBA00022506"/>
    </source>
</evidence>
<proteinExistence type="predicted"/>
<evidence type="ECO:0000256" key="10">
    <source>
        <dbReference type="ARBA" id="ARBA00023296"/>
    </source>
</evidence>
<keyword evidence="7" id="KW-0472">Membrane</keyword>
<dbReference type="GO" id="GO:0046718">
    <property type="term" value="P:symbiont entry into host cell"/>
    <property type="evidence" value="ECO:0007669"/>
    <property type="project" value="UniProtKB-KW"/>
</dbReference>
<keyword evidence="12" id="KW-0261">Viral envelope protein</keyword>
<keyword evidence="8" id="KW-1015">Disulfide bond</keyword>
<evidence type="ECO:0000256" key="3">
    <source>
        <dbReference type="ARBA" id="ARBA00022581"/>
    </source>
</evidence>
<feature type="domain" description="Human immunodeficiency virus 1 envelope glycoprotein Gp120" evidence="11">
    <location>
        <begin position="54"/>
        <end position="98"/>
    </location>
</feature>
<dbReference type="SUPFAM" id="SSF56502">
    <property type="entry name" value="gp120 core"/>
    <property type="match status" value="1"/>
</dbReference>
<dbReference type="Pfam" id="PF00516">
    <property type="entry name" value="GP120"/>
    <property type="match status" value="1"/>
</dbReference>
<dbReference type="GO" id="GO:0055036">
    <property type="term" value="C:virion membrane"/>
    <property type="evidence" value="ECO:0007669"/>
    <property type="project" value="UniProtKB-SubCell"/>
</dbReference>
<dbReference type="EMBL" id="AY952846">
    <property type="protein sequence ID" value="AAX55883.1"/>
    <property type="molecule type" value="Genomic_DNA"/>
</dbReference>
<evidence type="ECO:0000313" key="12">
    <source>
        <dbReference type="EMBL" id="AAX55883.1"/>
    </source>
</evidence>
<keyword evidence="10" id="KW-1160">Virus entry into host cell</keyword>
<dbReference type="InterPro" id="IPR036377">
    <property type="entry name" value="Gp120_core_sf"/>
</dbReference>
<sequence>FNSTTVEWQFSRRRGKNSICKYHKQCQNHNSTIYCACKNLLYQDLTTIQGQVYCIGPGQTFYATGDIIGDIRQAYCNVSRSAWNRTLQQVAKQLRDKSLRIKQSSLLNPQEGISNLQHIALIVEENFSIVIHQPVSSHLGKYLAFGKFTVCGKCHFTSPW</sequence>
<keyword evidence="4" id="KW-1162">Viral penetration into host cytoplasm</keyword>
<evidence type="ECO:0000256" key="7">
    <source>
        <dbReference type="ARBA" id="ARBA00023136"/>
    </source>
</evidence>
<keyword evidence="2" id="KW-1168">Fusion of virus membrane with host membrane</keyword>
<evidence type="ECO:0000256" key="6">
    <source>
        <dbReference type="ARBA" id="ARBA00022844"/>
    </source>
</evidence>
<keyword evidence="6" id="KW-0946">Virion</keyword>
<feature type="non-terminal residue" evidence="12">
    <location>
        <position position="1"/>
    </location>
</feature>
<evidence type="ECO:0000256" key="5">
    <source>
        <dbReference type="ARBA" id="ARBA00022804"/>
    </source>
</evidence>
<evidence type="ECO:0000256" key="4">
    <source>
        <dbReference type="ARBA" id="ARBA00022595"/>
    </source>
</evidence>
<evidence type="ECO:0000256" key="9">
    <source>
        <dbReference type="ARBA" id="ARBA00023180"/>
    </source>
</evidence>
<reference evidence="12" key="1">
    <citation type="submission" date="2005-03" db="EMBL/GenBank/DDBJ databases">
        <title>Genetic Diversity of HIV-1 Subtypes Circulating in Northern Kenya.</title>
        <authorList>
            <person name="Khamadi S.A."/>
            <person name="Ochieng W."/>
            <person name="Lihana R.W."/>
            <person name="Kiptoo M.K."/>
            <person name="Kinyua J.G."/>
            <person name="Lagat N."/>
            <person name="Muriuki J."/>
            <person name="Mwangi J."/>
            <person name="Pelle R."/>
            <person name="Muigai A."/>
            <person name="Carter J."/>
            <person name="Yamada R."/>
            <person name="Mpoke S."/>
        </authorList>
    </citation>
    <scope>NUCLEOTIDE SEQUENCE</scope>
    <source>
        <strain evidence="12">TLHC007</strain>
    </source>
</reference>
<accession>Q58GM1</accession>
<keyword evidence="3" id="KW-0945">Host-virus interaction</keyword>
<feature type="non-terminal residue" evidence="12">
    <location>
        <position position="160"/>
    </location>
</feature>
<name>Q58GM1_HV1</name>